<dbReference type="PRINTS" id="PR01727">
    <property type="entry name" value="DNABINDINGHU"/>
</dbReference>
<evidence type="ECO:0000256" key="9">
    <source>
        <dbReference type="RuleBase" id="RU003939"/>
    </source>
</evidence>
<evidence type="ECO:0000256" key="4">
    <source>
        <dbReference type="ARBA" id="ARBA00023015"/>
    </source>
</evidence>
<dbReference type="EMBL" id="JBHTJV010000003">
    <property type="protein sequence ID" value="MFD0915599.1"/>
    <property type="molecule type" value="Genomic_DNA"/>
</dbReference>
<evidence type="ECO:0000256" key="3">
    <source>
        <dbReference type="ARBA" id="ARBA00022845"/>
    </source>
</evidence>
<dbReference type="Gene3D" id="4.10.520.10">
    <property type="entry name" value="IHF-like DNA-binding proteins"/>
    <property type="match status" value="1"/>
</dbReference>
<keyword evidence="7 8" id="KW-0233">DNA recombination</keyword>
<comment type="caution">
    <text evidence="11">The sequence shown here is derived from an EMBL/GenBank/DDBJ whole genome shotgun (WGS) entry which is preliminary data.</text>
</comment>
<dbReference type="NCBIfam" id="TIGR00987">
    <property type="entry name" value="himA"/>
    <property type="match status" value="1"/>
</dbReference>
<dbReference type="InterPro" id="IPR020816">
    <property type="entry name" value="Histone-like_DNA-bd_CS"/>
</dbReference>
<dbReference type="InterPro" id="IPR000119">
    <property type="entry name" value="Hist_DNA-bd"/>
</dbReference>
<keyword evidence="5 8" id="KW-0238">DNA-binding</keyword>
<sequence length="144" mass="16086">MAFLHSLSFASGIGHASRRVCREPKRFESSQDLRRARFNQMTKTLTRADLYEAVYRKVGLSRTESAQLVESVIEEICNAAVAGETIKLSSFGTFSIRSKNERVGRNPKTGQEVPITPRRVMVFRPSNILKEKVLEGNGGAKKKA</sequence>
<accession>A0ABW3FFP7</accession>
<evidence type="ECO:0000256" key="6">
    <source>
        <dbReference type="ARBA" id="ARBA00023163"/>
    </source>
</evidence>
<dbReference type="HAMAP" id="MF_00380">
    <property type="entry name" value="IHF_alpha"/>
    <property type="match status" value="1"/>
</dbReference>
<evidence type="ECO:0000256" key="5">
    <source>
        <dbReference type="ARBA" id="ARBA00023125"/>
    </source>
</evidence>
<dbReference type="PANTHER" id="PTHR33175">
    <property type="entry name" value="DNA-BINDING PROTEIN HU"/>
    <property type="match status" value="1"/>
</dbReference>
<dbReference type="NCBIfam" id="NF001401">
    <property type="entry name" value="PRK00285.1"/>
    <property type="match status" value="1"/>
</dbReference>
<keyword evidence="6 8" id="KW-0804">Transcription</keyword>
<dbReference type="SUPFAM" id="SSF47729">
    <property type="entry name" value="IHF-like DNA-binding proteins"/>
    <property type="match status" value="1"/>
</dbReference>
<evidence type="ECO:0000313" key="11">
    <source>
        <dbReference type="EMBL" id="MFD0915599.1"/>
    </source>
</evidence>
<name>A0ABW3FFP7_9HYPH</name>
<evidence type="ECO:0000256" key="8">
    <source>
        <dbReference type="HAMAP-Rule" id="MF_00380"/>
    </source>
</evidence>
<comment type="function">
    <text evidence="8 10">This protein is one of the two subunits of integration host factor, a specific DNA-binding protein that functions in genetic recombination as well as in transcriptional and translational control.</text>
</comment>
<dbReference type="CDD" id="cd13835">
    <property type="entry name" value="IHF_A"/>
    <property type="match status" value="1"/>
</dbReference>
<dbReference type="Pfam" id="PF00216">
    <property type="entry name" value="Bac_DNA_binding"/>
    <property type="match status" value="1"/>
</dbReference>
<keyword evidence="4 8" id="KW-0805">Transcription regulation</keyword>
<organism evidence="11 12">
    <name type="scientific">Pseudahrensia aquimaris</name>
    <dbReference type="NCBI Taxonomy" id="744461"/>
    <lineage>
        <taxon>Bacteria</taxon>
        <taxon>Pseudomonadati</taxon>
        <taxon>Pseudomonadota</taxon>
        <taxon>Alphaproteobacteria</taxon>
        <taxon>Hyphomicrobiales</taxon>
        <taxon>Ahrensiaceae</taxon>
        <taxon>Pseudahrensia</taxon>
    </lineage>
</organism>
<evidence type="ECO:0000313" key="12">
    <source>
        <dbReference type="Proteomes" id="UP001597101"/>
    </source>
</evidence>
<dbReference type="RefSeq" id="WP_377212070.1">
    <property type="nucleotide sequence ID" value="NZ_JBHTJV010000003.1"/>
</dbReference>
<comment type="similarity">
    <text evidence="1 8 9">Belongs to the bacterial histone-like protein family.</text>
</comment>
<dbReference type="PANTHER" id="PTHR33175:SF2">
    <property type="entry name" value="INTEGRATION HOST FACTOR SUBUNIT ALPHA"/>
    <property type="match status" value="1"/>
</dbReference>
<evidence type="ECO:0000256" key="1">
    <source>
        <dbReference type="ARBA" id="ARBA00010529"/>
    </source>
</evidence>
<evidence type="ECO:0000256" key="7">
    <source>
        <dbReference type="ARBA" id="ARBA00023172"/>
    </source>
</evidence>
<dbReference type="PROSITE" id="PS00045">
    <property type="entry name" value="HISTONE_LIKE"/>
    <property type="match status" value="1"/>
</dbReference>
<keyword evidence="12" id="KW-1185">Reference proteome</keyword>
<dbReference type="InterPro" id="IPR010992">
    <property type="entry name" value="IHF-like_DNA-bd_dom_sf"/>
</dbReference>
<dbReference type="Proteomes" id="UP001597101">
    <property type="component" value="Unassembled WGS sequence"/>
</dbReference>
<evidence type="ECO:0000256" key="10">
    <source>
        <dbReference type="RuleBase" id="RU004485"/>
    </source>
</evidence>
<protein>
    <recommendedName>
        <fullName evidence="2 8">Integration host factor subunit alpha</fullName>
        <shortName evidence="8">IHF-alpha</shortName>
    </recommendedName>
</protein>
<gene>
    <name evidence="8" type="primary">ihfA</name>
    <name evidence="8" type="synonym">himA</name>
    <name evidence="11" type="ORF">ACFQ14_04205</name>
</gene>
<proteinExistence type="inferred from homology"/>
<comment type="subunit">
    <text evidence="8 10">Heterodimer of an alpha and a beta chain.</text>
</comment>
<keyword evidence="3 8" id="KW-0810">Translation regulation</keyword>
<dbReference type="InterPro" id="IPR005684">
    <property type="entry name" value="IHF_alpha"/>
</dbReference>
<dbReference type="SMART" id="SM00411">
    <property type="entry name" value="BHL"/>
    <property type="match status" value="1"/>
</dbReference>
<evidence type="ECO:0000256" key="2">
    <source>
        <dbReference type="ARBA" id="ARBA00018329"/>
    </source>
</evidence>
<reference evidence="12" key="1">
    <citation type="journal article" date="2019" name="Int. J. Syst. Evol. Microbiol.">
        <title>The Global Catalogue of Microorganisms (GCM) 10K type strain sequencing project: providing services to taxonomists for standard genome sequencing and annotation.</title>
        <authorList>
            <consortium name="The Broad Institute Genomics Platform"/>
            <consortium name="The Broad Institute Genome Sequencing Center for Infectious Disease"/>
            <person name="Wu L."/>
            <person name="Ma J."/>
        </authorList>
    </citation>
    <scope>NUCLEOTIDE SEQUENCE [LARGE SCALE GENOMIC DNA]</scope>
    <source>
        <strain evidence="12">CCUG 60023</strain>
    </source>
</reference>